<dbReference type="SMART" id="SM00342">
    <property type="entry name" value="HTH_ARAC"/>
    <property type="match status" value="1"/>
</dbReference>
<keyword evidence="6" id="KW-1185">Reference proteome</keyword>
<dbReference type="InterPro" id="IPR035418">
    <property type="entry name" value="AraC-bd_2"/>
</dbReference>
<dbReference type="PANTHER" id="PTHR46796">
    <property type="entry name" value="HTH-TYPE TRANSCRIPTIONAL ACTIVATOR RHAS-RELATED"/>
    <property type="match status" value="1"/>
</dbReference>
<dbReference type="Pfam" id="PF14525">
    <property type="entry name" value="AraC_binding_2"/>
    <property type="match status" value="1"/>
</dbReference>
<dbReference type="InterPro" id="IPR009057">
    <property type="entry name" value="Homeodomain-like_sf"/>
</dbReference>
<dbReference type="RefSeq" id="WP_386192745.1">
    <property type="nucleotide sequence ID" value="NZ_JBHSBC010000031.1"/>
</dbReference>
<dbReference type="PROSITE" id="PS01124">
    <property type="entry name" value="HTH_ARAC_FAMILY_2"/>
    <property type="match status" value="1"/>
</dbReference>
<dbReference type="PANTHER" id="PTHR46796:SF6">
    <property type="entry name" value="ARAC SUBFAMILY"/>
    <property type="match status" value="1"/>
</dbReference>
<dbReference type="Gene3D" id="1.10.10.60">
    <property type="entry name" value="Homeodomain-like"/>
    <property type="match status" value="1"/>
</dbReference>
<dbReference type="PRINTS" id="PR00032">
    <property type="entry name" value="HTHARAC"/>
</dbReference>
<evidence type="ECO:0000313" key="5">
    <source>
        <dbReference type="EMBL" id="MFC3983501.1"/>
    </source>
</evidence>
<reference evidence="6" key="1">
    <citation type="journal article" date="2019" name="Int. J. Syst. Evol. Microbiol.">
        <title>The Global Catalogue of Microorganisms (GCM) 10K type strain sequencing project: providing services to taxonomists for standard genome sequencing and annotation.</title>
        <authorList>
            <consortium name="The Broad Institute Genomics Platform"/>
            <consortium name="The Broad Institute Genome Sequencing Center for Infectious Disease"/>
            <person name="Wu L."/>
            <person name="Ma J."/>
        </authorList>
    </citation>
    <scope>NUCLEOTIDE SEQUENCE [LARGE SCALE GENOMIC DNA]</scope>
    <source>
        <strain evidence="6">TBRC 7912</strain>
    </source>
</reference>
<dbReference type="Pfam" id="PF12833">
    <property type="entry name" value="HTH_18"/>
    <property type="match status" value="1"/>
</dbReference>
<proteinExistence type="predicted"/>
<organism evidence="5 6">
    <name type="scientific">Streptosporangium jomthongense</name>
    <dbReference type="NCBI Taxonomy" id="1193683"/>
    <lineage>
        <taxon>Bacteria</taxon>
        <taxon>Bacillati</taxon>
        <taxon>Actinomycetota</taxon>
        <taxon>Actinomycetes</taxon>
        <taxon>Streptosporangiales</taxon>
        <taxon>Streptosporangiaceae</taxon>
        <taxon>Streptosporangium</taxon>
    </lineage>
</organism>
<evidence type="ECO:0000256" key="3">
    <source>
        <dbReference type="ARBA" id="ARBA00023163"/>
    </source>
</evidence>
<sequence length="390" mass="42523">MNGAVSHSGDLPASDRFGRWHETADRSLMPTVVHSDHEADFRATMRVLDLGSTQVYAVTCPSLRSRRTSAQVRGSDPETYCLSLSRRGTTQITQFGRQATAGPGDMVFYDNSHPCHGEIVADETGSFEGLVLQVPKAALSLPADALTSLASVSLPSRDGVGALLNRYLEELMRNASGYTMADASRLSAVTVALFTAMCAHHLEATEALPPETHRQVLKTRIHAFIQRSLSDPALCAETVAAAHQISVRHLYHLFEEQGLTVAAWIRRCRLERCRHDLADPAQRSLPIHAIAARWGFASNAHFSRTFRAAYGLSPAGYRSSREWVWHGRDRRGGGRPLPPPESVFSREAVREISVTGAAAVNDIPAISRQTNHKLFPSEGQGTQEAGPIGS</sequence>
<protein>
    <submittedName>
        <fullName evidence="5">Helix-turn-helix domain-containing protein</fullName>
    </submittedName>
</protein>
<evidence type="ECO:0000256" key="1">
    <source>
        <dbReference type="ARBA" id="ARBA00023015"/>
    </source>
</evidence>
<evidence type="ECO:0000256" key="2">
    <source>
        <dbReference type="ARBA" id="ARBA00023125"/>
    </source>
</evidence>
<name>A0ABV8F6D9_9ACTN</name>
<dbReference type="EMBL" id="JBHSBC010000031">
    <property type="protein sequence ID" value="MFC3983501.1"/>
    <property type="molecule type" value="Genomic_DNA"/>
</dbReference>
<evidence type="ECO:0000259" key="4">
    <source>
        <dbReference type="PROSITE" id="PS01124"/>
    </source>
</evidence>
<dbReference type="SUPFAM" id="SSF46689">
    <property type="entry name" value="Homeodomain-like"/>
    <property type="match status" value="1"/>
</dbReference>
<accession>A0ABV8F6D9</accession>
<dbReference type="InterPro" id="IPR018060">
    <property type="entry name" value="HTH_AraC"/>
</dbReference>
<keyword evidence="3" id="KW-0804">Transcription</keyword>
<keyword evidence="1" id="KW-0805">Transcription regulation</keyword>
<comment type="caution">
    <text evidence="5">The sequence shown here is derived from an EMBL/GenBank/DDBJ whole genome shotgun (WGS) entry which is preliminary data.</text>
</comment>
<feature type="domain" description="HTH araC/xylS-type" evidence="4">
    <location>
        <begin position="219"/>
        <end position="320"/>
    </location>
</feature>
<dbReference type="InterPro" id="IPR050204">
    <property type="entry name" value="AraC_XylS_family_regulators"/>
</dbReference>
<keyword evidence="2" id="KW-0238">DNA-binding</keyword>
<dbReference type="InterPro" id="IPR020449">
    <property type="entry name" value="Tscrpt_reg_AraC-type_HTH"/>
</dbReference>
<gene>
    <name evidence="5" type="ORF">ACFOYY_25465</name>
</gene>
<evidence type="ECO:0000313" key="6">
    <source>
        <dbReference type="Proteomes" id="UP001595698"/>
    </source>
</evidence>
<dbReference type="Proteomes" id="UP001595698">
    <property type="component" value="Unassembled WGS sequence"/>
</dbReference>